<protein>
    <submittedName>
        <fullName evidence="2">ParB/RepB/Spo0J family partition protein</fullName>
    </submittedName>
</protein>
<sequence>MHKEIISTIIEIHPDELLIEAGFNPREAFIGDKCYTLEPVKSTIVAIKLAYKEGRSVELIKVVKHNNKYFVRQGHCRTMALKQAMKEGADIKKFKVMLITGLCDGEEYLENIDGNQRNALNPVSQGFALQRALTLGYSVEELAQRYQRSITTIRNTLKIMEMPEPLLVLLSFNRIKKTLAIEIMLRYENDHNKVMEHLRSVFPDIDSLATAEVLTISETKHSNSVVSRPTKSNEKSITTPNDDLVAENQEAEPVKEKDAKLTRKSLGIRVLSKKKTERLKSSFLKITNEIKQAEPCDETVVELQVDKKFVSHFEHVSKEHCSENGDGLCLKLSENQLRLLANLLSNEHVALFLTKEQVTEVTEIQQMLAS</sequence>
<name>A0A381KQP5_9ENTR</name>
<feature type="compositionally biased region" description="Polar residues" evidence="1">
    <location>
        <begin position="222"/>
        <end position="241"/>
    </location>
</feature>
<organism evidence="2 3">
    <name type="scientific">Buttiauxella agrestis</name>
    <dbReference type="NCBI Taxonomy" id="82977"/>
    <lineage>
        <taxon>Bacteria</taxon>
        <taxon>Pseudomonadati</taxon>
        <taxon>Pseudomonadota</taxon>
        <taxon>Gammaproteobacteria</taxon>
        <taxon>Enterobacterales</taxon>
        <taxon>Enterobacteriaceae</taxon>
        <taxon>Buttiauxella</taxon>
    </lineage>
</organism>
<reference evidence="2 3" key="1">
    <citation type="submission" date="2018-06" db="EMBL/GenBank/DDBJ databases">
        <authorList>
            <consortium name="Pathogen Informatics"/>
            <person name="Doyle S."/>
        </authorList>
    </citation>
    <scope>NUCLEOTIDE SEQUENCE [LARGE SCALE GENOMIC DNA]</scope>
    <source>
        <strain evidence="2 3">NCTC12119</strain>
    </source>
</reference>
<dbReference type="AlphaFoldDB" id="A0A381KQP5"/>
<dbReference type="Gene3D" id="1.10.10.2830">
    <property type="match status" value="1"/>
</dbReference>
<dbReference type="SUPFAM" id="SSF109709">
    <property type="entry name" value="KorB DNA-binding domain-like"/>
    <property type="match status" value="1"/>
</dbReference>
<evidence type="ECO:0000256" key="1">
    <source>
        <dbReference type="SAM" id="MobiDB-lite"/>
    </source>
</evidence>
<dbReference type="EMBL" id="UIGI01000002">
    <property type="protein sequence ID" value="SUY92816.1"/>
    <property type="molecule type" value="Genomic_DNA"/>
</dbReference>
<dbReference type="Proteomes" id="UP000255528">
    <property type="component" value="Unassembled WGS sequence"/>
</dbReference>
<evidence type="ECO:0000313" key="2">
    <source>
        <dbReference type="EMBL" id="SUY92816.1"/>
    </source>
</evidence>
<feature type="region of interest" description="Disordered" evidence="1">
    <location>
        <begin position="221"/>
        <end position="251"/>
    </location>
</feature>
<accession>A0A381KQP5</accession>
<gene>
    <name evidence="2" type="ORF">NCTC12119_04845</name>
</gene>
<dbReference type="RefSeq" id="WP_115632055.1">
    <property type="nucleotide sequence ID" value="NZ_UIGI01000002.1"/>
</dbReference>
<evidence type="ECO:0000313" key="3">
    <source>
        <dbReference type="Proteomes" id="UP000255528"/>
    </source>
</evidence>
<proteinExistence type="predicted"/>